<dbReference type="PANTHER" id="PTHR12592">
    <property type="entry name" value="ATP-DEPENDENT (S)-NAD(P)H-HYDRATE DEHYDRATASE FAMILY MEMBER"/>
    <property type="match status" value="1"/>
</dbReference>
<evidence type="ECO:0000313" key="9">
    <source>
        <dbReference type="Proteomes" id="UP000014113"/>
    </source>
</evidence>
<dbReference type="Proteomes" id="UP000014113">
    <property type="component" value="Unassembled WGS sequence"/>
</dbReference>
<keyword evidence="2 6" id="KW-0067">ATP-binding</keyword>
<keyword evidence="9" id="KW-1185">Reference proteome</keyword>
<feature type="domain" description="YjeF C-terminal" evidence="7">
    <location>
        <begin position="5"/>
        <end position="274"/>
    </location>
</feature>
<sequence>MLNLLDPSILSIIQARPANCHKGNFGRVCCIGGNIHYGGAIIMTTQACIHAGAGLTTVITDHINRTAILSRIPEAMIIDWKNLIEVEKRCLEADVIIIGPGLDTDPHARTILESVISNQTEKQWLVIDGSALTILSEIQLRFNYPHQIVLTPHQMEWQRLSQILIEEQMPAKNLFVQQQLQTFVVLKSHQTEIYLPNGEIYQNPLGNPGMAIGGTGDTLAGIIGAFIAQFADKTQAILAAVYLHSLIADQIAKEQYVVLPTQLIQQIPYWMKQFSIKNTKK</sequence>
<feature type="binding site" evidence="6">
    <location>
        <position position="153"/>
    </location>
    <ligand>
        <name>(6S)-NADPHX</name>
        <dbReference type="ChEBI" id="CHEBI:64076"/>
    </ligand>
</feature>
<dbReference type="PATRIC" id="fig|1121865.3.peg.1785"/>
<evidence type="ECO:0000256" key="6">
    <source>
        <dbReference type="HAMAP-Rule" id="MF_01965"/>
    </source>
</evidence>
<comment type="caution">
    <text evidence="8">The sequence shown here is derived from an EMBL/GenBank/DDBJ whole genome shotgun (WGS) entry which is preliminary data.</text>
</comment>
<evidence type="ECO:0000256" key="4">
    <source>
        <dbReference type="ARBA" id="ARBA00023027"/>
    </source>
</evidence>
<keyword evidence="4 6" id="KW-0520">NAD</keyword>
<protein>
    <recommendedName>
        <fullName evidence="6">ADP-dependent (S)-NAD(P)H-hydrate dehydratase</fullName>
        <ecNumber evidence="6">4.2.1.136</ecNumber>
    </recommendedName>
    <alternativeName>
        <fullName evidence="6">ADP-dependent NAD(P)HX dehydratase</fullName>
    </alternativeName>
</protein>
<feature type="binding site" evidence="6">
    <location>
        <position position="40"/>
    </location>
    <ligand>
        <name>(6S)-NADPHX</name>
        <dbReference type="ChEBI" id="CHEBI:64076"/>
    </ligand>
</feature>
<gene>
    <name evidence="6" type="primary">nnrD</name>
    <name evidence="8" type="ORF">I568_01484</name>
</gene>
<dbReference type="InterPro" id="IPR029056">
    <property type="entry name" value="Ribokinase-like"/>
</dbReference>
<dbReference type="SUPFAM" id="SSF53613">
    <property type="entry name" value="Ribokinase-like"/>
    <property type="match status" value="1"/>
</dbReference>
<proteinExistence type="inferred from homology"/>
<dbReference type="GO" id="GO:0005524">
    <property type="term" value="F:ATP binding"/>
    <property type="evidence" value="ECO:0007669"/>
    <property type="project" value="UniProtKB-KW"/>
</dbReference>
<evidence type="ECO:0000313" key="8">
    <source>
        <dbReference type="EMBL" id="EOW84037.1"/>
    </source>
</evidence>
<evidence type="ECO:0000256" key="5">
    <source>
        <dbReference type="ARBA" id="ARBA00023239"/>
    </source>
</evidence>
<comment type="catalytic activity">
    <reaction evidence="6">
        <text>(6S)-NADPHX + ADP = AMP + phosphate + NADPH + H(+)</text>
        <dbReference type="Rhea" id="RHEA:32235"/>
        <dbReference type="ChEBI" id="CHEBI:15378"/>
        <dbReference type="ChEBI" id="CHEBI:43474"/>
        <dbReference type="ChEBI" id="CHEBI:57783"/>
        <dbReference type="ChEBI" id="CHEBI:64076"/>
        <dbReference type="ChEBI" id="CHEBI:456215"/>
        <dbReference type="ChEBI" id="CHEBI:456216"/>
        <dbReference type="EC" id="4.2.1.136"/>
    </reaction>
</comment>
<feature type="binding site" evidence="6">
    <location>
        <position position="216"/>
    </location>
    <ligand>
        <name>AMP</name>
        <dbReference type="ChEBI" id="CHEBI:456215"/>
    </ligand>
</feature>
<dbReference type="Gene3D" id="3.40.1190.20">
    <property type="match status" value="1"/>
</dbReference>
<organism evidence="8 9">
    <name type="scientific">Enterococcus columbae DSM 7374 = ATCC 51263</name>
    <dbReference type="NCBI Taxonomy" id="1121865"/>
    <lineage>
        <taxon>Bacteria</taxon>
        <taxon>Bacillati</taxon>
        <taxon>Bacillota</taxon>
        <taxon>Bacilli</taxon>
        <taxon>Lactobacillales</taxon>
        <taxon>Enterococcaceae</taxon>
        <taxon>Enterococcus</taxon>
    </lineage>
</organism>
<dbReference type="EMBL" id="ASWJ01000006">
    <property type="protein sequence ID" value="EOW84037.1"/>
    <property type="molecule type" value="Genomic_DNA"/>
</dbReference>
<evidence type="ECO:0000256" key="3">
    <source>
        <dbReference type="ARBA" id="ARBA00022857"/>
    </source>
</evidence>
<dbReference type="GO" id="GO:0046496">
    <property type="term" value="P:nicotinamide nucleotide metabolic process"/>
    <property type="evidence" value="ECO:0007669"/>
    <property type="project" value="UniProtKB-UniRule"/>
</dbReference>
<dbReference type="Pfam" id="PF01256">
    <property type="entry name" value="Carb_kinase"/>
    <property type="match status" value="1"/>
</dbReference>
<dbReference type="OrthoDB" id="9806925at2"/>
<feature type="binding site" evidence="6">
    <location>
        <position position="101"/>
    </location>
    <ligand>
        <name>(6S)-NADPHX</name>
        <dbReference type="ChEBI" id="CHEBI:64076"/>
    </ligand>
</feature>
<dbReference type="eggNOG" id="COG0063">
    <property type="taxonomic scope" value="Bacteria"/>
</dbReference>
<evidence type="ECO:0000259" key="7">
    <source>
        <dbReference type="PROSITE" id="PS51383"/>
    </source>
</evidence>
<dbReference type="PANTHER" id="PTHR12592:SF0">
    <property type="entry name" value="ATP-DEPENDENT (S)-NAD(P)H-HYDRATE DEHYDRATASE"/>
    <property type="match status" value="1"/>
</dbReference>
<evidence type="ECO:0000256" key="2">
    <source>
        <dbReference type="ARBA" id="ARBA00022840"/>
    </source>
</evidence>
<dbReference type="GO" id="GO:0052856">
    <property type="term" value="F:NAD(P)HX epimerase activity"/>
    <property type="evidence" value="ECO:0007669"/>
    <property type="project" value="TreeGrafter"/>
</dbReference>
<dbReference type="NCBIfam" id="TIGR00196">
    <property type="entry name" value="yjeF_cterm"/>
    <property type="match status" value="1"/>
</dbReference>
<dbReference type="InterPro" id="IPR017953">
    <property type="entry name" value="Carbohydrate_kinase_pred_CS"/>
</dbReference>
<reference evidence="8 9" key="1">
    <citation type="submission" date="2013-03" db="EMBL/GenBank/DDBJ databases">
        <title>The Genome Sequence of Enterococcus columbae ATCC_51263 (PacBio/Illumina hybrid assembly).</title>
        <authorList>
            <consortium name="The Broad Institute Genomics Platform"/>
            <consortium name="The Broad Institute Genome Sequencing Center for Infectious Disease"/>
            <person name="Earl A."/>
            <person name="Russ C."/>
            <person name="Gilmore M."/>
            <person name="Surin D."/>
            <person name="Walker B."/>
            <person name="Young S."/>
            <person name="Zeng Q."/>
            <person name="Gargeya S."/>
            <person name="Fitzgerald M."/>
            <person name="Haas B."/>
            <person name="Abouelleil A."/>
            <person name="Allen A.W."/>
            <person name="Alvarado L."/>
            <person name="Arachchi H.M."/>
            <person name="Berlin A.M."/>
            <person name="Chapman S.B."/>
            <person name="Gainer-Dewar J."/>
            <person name="Goldberg J."/>
            <person name="Griggs A."/>
            <person name="Gujja S."/>
            <person name="Hansen M."/>
            <person name="Howarth C."/>
            <person name="Imamovic A."/>
            <person name="Ireland A."/>
            <person name="Larimer J."/>
            <person name="McCowan C."/>
            <person name="Murphy C."/>
            <person name="Pearson M."/>
            <person name="Poon T.W."/>
            <person name="Priest M."/>
            <person name="Roberts A."/>
            <person name="Saif S."/>
            <person name="Shea T."/>
            <person name="Sisk P."/>
            <person name="Sykes S."/>
            <person name="Wortman J."/>
            <person name="Nusbaum C."/>
            <person name="Birren B."/>
        </authorList>
    </citation>
    <scope>NUCLEOTIDE SEQUENCE [LARGE SCALE GENOMIC DNA]</scope>
    <source>
        <strain evidence="8 9">ATCC 51263</strain>
    </source>
</reference>
<dbReference type="GO" id="GO:0110051">
    <property type="term" value="P:metabolite repair"/>
    <property type="evidence" value="ECO:0007669"/>
    <property type="project" value="TreeGrafter"/>
</dbReference>
<dbReference type="STRING" id="1121865.OMW_01841"/>
<accession>S0K3G8</accession>
<comment type="function">
    <text evidence="6">Catalyzes the dehydration of the S-form of NAD(P)HX at the expense of ADP, which is converted to AMP. Together with NAD(P)HX epimerase, which catalyzes the epimerization of the S- and R-forms, the enzyme allows the repair of both epimers of NAD(P)HX, a damaged form of NAD(P)H that is a result of enzymatic or heat-dependent hydration.</text>
</comment>
<comment type="catalytic activity">
    <reaction evidence="6">
        <text>(6S)-NADHX + ADP = AMP + phosphate + NADH + H(+)</text>
        <dbReference type="Rhea" id="RHEA:32223"/>
        <dbReference type="ChEBI" id="CHEBI:15378"/>
        <dbReference type="ChEBI" id="CHEBI:43474"/>
        <dbReference type="ChEBI" id="CHEBI:57945"/>
        <dbReference type="ChEBI" id="CHEBI:64074"/>
        <dbReference type="ChEBI" id="CHEBI:456215"/>
        <dbReference type="ChEBI" id="CHEBI:456216"/>
        <dbReference type="EC" id="4.2.1.136"/>
    </reaction>
</comment>
<comment type="cofactor">
    <cofactor evidence="6">
        <name>Mg(2+)</name>
        <dbReference type="ChEBI" id="CHEBI:18420"/>
    </cofactor>
</comment>
<evidence type="ECO:0000256" key="1">
    <source>
        <dbReference type="ARBA" id="ARBA00022741"/>
    </source>
</evidence>
<name>S0K3G8_9ENTE</name>
<dbReference type="PROSITE" id="PS51383">
    <property type="entry name" value="YJEF_C_3"/>
    <property type="match status" value="1"/>
</dbReference>
<comment type="similarity">
    <text evidence="6">Belongs to the NnrD/CARKD family.</text>
</comment>
<keyword evidence="1 6" id="KW-0547">Nucleotide-binding</keyword>
<dbReference type="EC" id="4.2.1.136" evidence="6"/>
<comment type="subunit">
    <text evidence="6">Homotetramer.</text>
</comment>
<dbReference type="CDD" id="cd01171">
    <property type="entry name" value="YXKO-related"/>
    <property type="match status" value="1"/>
</dbReference>
<dbReference type="RefSeq" id="WP_016183950.1">
    <property type="nucleotide sequence ID" value="NZ_JXKI01000003.1"/>
</dbReference>
<feature type="binding site" evidence="6">
    <location>
        <begin position="187"/>
        <end position="191"/>
    </location>
    <ligand>
        <name>AMP</name>
        <dbReference type="ChEBI" id="CHEBI:456215"/>
    </ligand>
</feature>
<dbReference type="HAMAP" id="MF_01965">
    <property type="entry name" value="NADHX_dehydratase"/>
    <property type="match status" value="1"/>
</dbReference>
<feature type="binding site" evidence="6">
    <location>
        <position position="217"/>
    </location>
    <ligand>
        <name>(6S)-NADPHX</name>
        <dbReference type="ChEBI" id="CHEBI:64076"/>
    </ligand>
</feature>
<keyword evidence="5 6" id="KW-0456">Lyase</keyword>
<dbReference type="GO" id="GO:0052855">
    <property type="term" value="F:ADP-dependent NAD(P)H-hydrate dehydratase activity"/>
    <property type="evidence" value="ECO:0007669"/>
    <property type="project" value="UniProtKB-UniRule"/>
</dbReference>
<keyword evidence="3 6" id="KW-0521">NADP</keyword>
<dbReference type="InterPro" id="IPR000631">
    <property type="entry name" value="CARKD"/>
</dbReference>
<dbReference type="PROSITE" id="PS01050">
    <property type="entry name" value="YJEF_C_2"/>
    <property type="match status" value="1"/>
</dbReference>
<dbReference type="AlphaFoldDB" id="S0K3G8"/>